<feature type="region of interest" description="Disordered" evidence="11">
    <location>
        <begin position="158"/>
        <end position="181"/>
    </location>
</feature>
<feature type="transmembrane region" description="Helical" evidence="10">
    <location>
        <begin position="22"/>
        <end position="44"/>
    </location>
</feature>
<evidence type="ECO:0000256" key="4">
    <source>
        <dbReference type="ARBA" id="ARBA00022475"/>
    </source>
</evidence>
<dbReference type="Proteomes" id="UP001596495">
    <property type="component" value="Unassembled WGS sequence"/>
</dbReference>
<keyword evidence="10" id="KW-0997">Cell inner membrane</keyword>
<evidence type="ECO:0000256" key="3">
    <source>
        <dbReference type="ARBA" id="ARBA00008281"/>
    </source>
</evidence>
<evidence type="ECO:0000256" key="8">
    <source>
        <dbReference type="ARBA" id="ARBA00022989"/>
    </source>
</evidence>
<proteinExistence type="inferred from homology"/>
<dbReference type="InterPro" id="IPR005503">
    <property type="entry name" value="FliL"/>
</dbReference>
<keyword evidence="13" id="KW-1185">Reference proteome</keyword>
<reference evidence="13" key="1">
    <citation type="journal article" date="2019" name="Int. J. Syst. Evol. Microbiol.">
        <title>The Global Catalogue of Microorganisms (GCM) 10K type strain sequencing project: providing services to taxonomists for standard genome sequencing and annotation.</title>
        <authorList>
            <consortium name="The Broad Institute Genomics Platform"/>
            <consortium name="The Broad Institute Genome Sequencing Center for Infectious Disease"/>
            <person name="Wu L."/>
            <person name="Ma J."/>
        </authorList>
    </citation>
    <scope>NUCLEOTIDE SEQUENCE [LARGE SCALE GENOMIC DNA]</scope>
    <source>
        <strain evidence="13">CCUG 54518</strain>
    </source>
</reference>
<evidence type="ECO:0000256" key="9">
    <source>
        <dbReference type="ARBA" id="ARBA00023136"/>
    </source>
</evidence>
<accession>A0ABW2RE77</accession>
<keyword evidence="8 10" id="KW-1133">Transmembrane helix</keyword>
<dbReference type="PANTHER" id="PTHR35091">
    <property type="entry name" value="FLAGELLAR PROTEIN FLIL"/>
    <property type="match status" value="1"/>
</dbReference>
<evidence type="ECO:0000313" key="13">
    <source>
        <dbReference type="Proteomes" id="UP001596495"/>
    </source>
</evidence>
<evidence type="ECO:0000313" key="12">
    <source>
        <dbReference type="EMBL" id="MFC7436418.1"/>
    </source>
</evidence>
<keyword evidence="4" id="KW-1003">Cell membrane</keyword>
<protein>
    <recommendedName>
        <fullName evidence="10">Flagellar protein FliL</fullName>
    </recommendedName>
</protein>
<gene>
    <name evidence="12" type="ORF">ACFQNJ_18075</name>
</gene>
<organism evidence="12 13">
    <name type="scientific">Hydrogenophaga bisanensis</name>
    <dbReference type="NCBI Taxonomy" id="439611"/>
    <lineage>
        <taxon>Bacteria</taxon>
        <taxon>Pseudomonadati</taxon>
        <taxon>Pseudomonadota</taxon>
        <taxon>Betaproteobacteria</taxon>
        <taxon>Burkholderiales</taxon>
        <taxon>Comamonadaceae</taxon>
        <taxon>Hydrogenophaga</taxon>
    </lineage>
</organism>
<keyword evidence="12" id="KW-0969">Cilium</keyword>
<evidence type="ECO:0000256" key="5">
    <source>
        <dbReference type="ARBA" id="ARBA00022500"/>
    </source>
</evidence>
<sequence length="192" mass="20642">MSAPAPKTAEEGGEKPKKSKKLLFIIIGVLVLALAGAAAAFILLKKNAAEDDEELEEEPVAAIQKVDPKKPPTYLPLDSMVVNLADPGGNRFAQLGITLKLQDEETATAVKSRMPSIRNSLLILISQRTAEELLSVNGKQALVADIIAAISEEMGYEIDEADDDSGKKPAKKRRRAPPNPVQDVLFSGFLVQ</sequence>
<keyword evidence="6 10" id="KW-0812">Transmembrane</keyword>
<keyword evidence="9 10" id="KW-0472">Membrane</keyword>
<comment type="subcellular location">
    <subcellularLocation>
        <location evidence="10">Cell inner membrane</location>
    </subcellularLocation>
    <subcellularLocation>
        <location evidence="2">Cell membrane</location>
        <topology evidence="2">Single-pass membrane protein</topology>
    </subcellularLocation>
</comment>
<keyword evidence="7 10" id="KW-0283">Flagellar rotation</keyword>
<dbReference type="PANTHER" id="PTHR35091:SF2">
    <property type="entry name" value="FLAGELLAR PROTEIN FLIL"/>
    <property type="match status" value="1"/>
</dbReference>
<evidence type="ECO:0000256" key="1">
    <source>
        <dbReference type="ARBA" id="ARBA00002254"/>
    </source>
</evidence>
<comment type="function">
    <text evidence="1 10">Controls the rotational direction of flagella during chemotaxis.</text>
</comment>
<name>A0ABW2RE77_9BURK</name>
<evidence type="ECO:0000256" key="11">
    <source>
        <dbReference type="SAM" id="MobiDB-lite"/>
    </source>
</evidence>
<comment type="similarity">
    <text evidence="3 10">Belongs to the FliL family.</text>
</comment>
<dbReference type="RefSeq" id="WP_382260039.1">
    <property type="nucleotide sequence ID" value="NZ_JBHTBX010000018.1"/>
</dbReference>
<evidence type="ECO:0000256" key="2">
    <source>
        <dbReference type="ARBA" id="ARBA00004162"/>
    </source>
</evidence>
<comment type="caution">
    <text evidence="12">The sequence shown here is derived from an EMBL/GenBank/DDBJ whole genome shotgun (WGS) entry which is preliminary data.</text>
</comment>
<evidence type="ECO:0000256" key="7">
    <source>
        <dbReference type="ARBA" id="ARBA00022779"/>
    </source>
</evidence>
<keyword evidence="12" id="KW-0282">Flagellum</keyword>
<evidence type="ECO:0000256" key="6">
    <source>
        <dbReference type="ARBA" id="ARBA00022692"/>
    </source>
</evidence>
<evidence type="ECO:0000256" key="10">
    <source>
        <dbReference type="RuleBase" id="RU364125"/>
    </source>
</evidence>
<keyword evidence="12" id="KW-0966">Cell projection</keyword>
<keyword evidence="5 10" id="KW-0145">Chemotaxis</keyword>
<dbReference type="Pfam" id="PF03748">
    <property type="entry name" value="FliL"/>
    <property type="match status" value="1"/>
</dbReference>
<dbReference type="EMBL" id="JBHTBX010000018">
    <property type="protein sequence ID" value="MFC7436418.1"/>
    <property type="molecule type" value="Genomic_DNA"/>
</dbReference>